<proteinExistence type="predicted"/>
<sequence length="105" mass="12120">MELSVAVLSIACLRVIVEAQGNAICHGSYKYRGRRPDKRTPNFGQSSSLMLPCFKNMNTEEQMLFVWISMTVIAEIVDNENPRRPWQNQCDRNELVSFTRVLCYC</sequence>
<reference evidence="2 3" key="1">
    <citation type="submission" date="2024-01" db="EMBL/GenBank/DDBJ databases">
        <title>The genomes of 5 underutilized Papilionoideae crops provide insights into root nodulation and disease resistanc.</title>
        <authorList>
            <person name="Jiang F."/>
        </authorList>
    </citation>
    <scope>NUCLEOTIDE SEQUENCE [LARGE SCALE GENOMIC DNA]</scope>
    <source>
        <strain evidence="2">JINMINGXINNONG_FW02</strain>
        <tissue evidence="2">Leaves</tissue>
    </source>
</reference>
<organism evidence="2 3">
    <name type="scientific">Phaseolus coccineus</name>
    <name type="common">Scarlet runner bean</name>
    <name type="synonym">Phaseolus multiflorus</name>
    <dbReference type="NCBI Taxonomy" id="3886"/>
    <lineage>
        <taxon>Eukaryota</taxon>
        <taxon>Viridiplantae</taxon>
        <taxon>Streptophyta</taxon>
        <taxon>Embryophyta</taxon>
        <taxon>Tracheophyta</taxon>
        <taxon>Spermatophyta</taxon>
        <taxon>Magnoliopsida</taxon>
        <taxon>eudicotyledons</taxon>
        <taxon>Gunneridae</taxon>
        <taxon>Pentapetalae</taxon>
        <taxon>rosids</taxon>
        <taxon>fabids</taxon>
        <taxon>Fabales</taxon>
        <taxon>Fabaceae</taxon>
        <taxon>Papilionoideae</taxon>
        <taxon>50 kb inversion clade</taxon>
        <taxon>NPAAA clade</taxon>
        <taxon>indigoferoid/millettioid clade</taxon>
        <taxon>Phaseoleae</taxon>
        <taxon>Phaseolus</taxon>
    </lineage>
</organism>
<feature type="chain" id="PRO_5042861765" description="Secreted protein" evidence="1">
    <location>
        <begin position="20"/>
        <end position="105"/>
    </location>
</feature>
<evidence type="ECO:0008006" key="4">
    <source>
        <dbReference type="Google" id="ProtNLM"/>
    </source>
</evidence>
<evidence type="ECO:0000313" key="3">
    <source>
        <dbReference type="Proteomes" id="UP001374584"/>
    </source>
</evidence>
<gene>
    <name evidence="2" type="ORF">VNO80_19847</name>
</gene>
<dbReference type="EMBL" id="JAYMYR010000007">
    <property type="protein sequence ID" value="KAK7354386.1"/>
    <property type="molecule type" value="Genomic_DNA"/>
</dbReference>
<evidence type="ECO:0000313" key="2">
    <source>
        <dbReference type="EMBL" id="KAK7354386.1"/>
    </source>
</evidence>
<evidence type="ECO:0000256" key="1">
    <source>
        <dbReference type="SAM" id="SignalP"/>
    </source>
</evidence>
<name>A0AAN9MI87_PHACN</name>
<accession>A0AAN9MI87</accession>
<comment type="caution">
    <text evidence="2">The sequence shown here is derived from an EMBL/GenBank/DDBJ whole genome shotgun (WGS) entry which is preliminary data.</text>
</comment>
<dbReference type="AlphaFoldDB" id="A0AAN9MI87"/>
<keyword evidence="3" id="KW-1185">Reference proteome</keyword>
<keyword evidence="1" id="KW-0732">Signal</keyword>
<dbReference type="Proteomes" id="UP001374584">
    <property type="component" value="Unassembled WGS sequence"/>
</dbReference>
<protein>
    <recommendedName>
        <fullName evidence="4">Secreted protein</fullName>
    </recommendedName>
</protein>
<feature type="signal peptide" evidence="1">
    <location>
        <begin position="1"/>
        <end position="19"/>
    </location>
</feature>